<dbReference type="CDD" id="cd05471">
    <property type="entry name" value="pepsin_like"/>
    <property type="match status" value="1"/>
</dbReference>
<feature type="binding site" description="axial binding residue" evidence="16">
    <location>
        <position position="626"/>
    </location>
    <ligand>
        <name>heme b</name>
        <dbReference type="ChEBI" id="CHEBI:60344"/>
    </ligand>
    <ligandPart>
        <name>Fe</name>
        <dbReference type="ChEBI" id="CHEBI:18248"/>
    </ligandPart>
</feature>
<feature type="binding site" evidence="16">
    <location>
        <position position="507"/>
    </location>
    <ligand>
        <name>Ca(2+)</name>
        <dbReference type="ChEBI" id="CHEBI:29108"/>
        <label>1</label>
    </ligand>
</feature>
<dbReference type="AlphaFoldDB" id="A0AAV6NVT3"/>
<evidence type="ECO:0000256" key="7">
    <source>
        <dbReference type="ARBA" id="ARBA00022617"/>
    </source>
</evidence>
<comment type="similarity">
    <text evidence="4">Belongs to the peptidase A1 family.</text>
</comment>
<evidence type="ECO:0000256" key="19">
    <source>
        <dbReference type="SAM" id="MobiDB-lite"/>
    </source>
</evidence>
<dbReference type="InterPro" id="IPR033905">
    <property type="entry name" value="Secretory_peroxidase"/>
</dbReference>
<evidence type="ECO:0000313" key="23">
    <source>
        <dbReference type="EMBL" id="KAG6603890.1"/>
    </source>
</evidence>
<feature type="binding site" evidence="16">
    <location>
        <position position="511"/>
    </location>
    <ligand>
        <name>Ca(2+)</name>
        <dbReference type="ChEBI" id="CHEBI:29108"/>
        <label>1</label>
    </ligand>
</feature>
<feature type="binding site" evidence="16">
    <location>
        <position position="686"/>
    </location>
    <ligand>
        <name>Ca(2+)</name>
        <dbReference type="ChEBI" id="CHEBI:29108"/>
        <label>2</label>
    </ligand>
</feature>
<comment type="function">
    <text evidence="2">Removal of H(2)O(2), oxidation of toxic reductants, biosynthesis and degradation of lignin, suberization, auxin catabolism, response to environmental stresses such as wounding, pathogen attack and oxidative stress. These functions might be dependent on each isozyme/isoform in each plant tissue.</text>
</comment>
<evidence type="ECO:0000256" key="10">
    <source>
        <dbReference type="ARBA" id="ARBA00023002"/>
    </source>
</evidence>
<keyword evidence="24" id="KW-1185">Reference proteome</keyword>
<keyword evidence="6 23" id="KW-0575">Peroxidase</keyword>
<dbReference type="GO" id="GO:0006508">
    <property type="term" value="P:proteolysis"/>
    <property type="evidence" value="ECO:0007669"/>
    <property type="project" value="InterPro"/>
</dbReference>
<feature type="disulfide bond" evidence="18">
    <location>
        <begin position="633"/>
        <end position="665"/>
    </location>
</feature>
<keyword evidence="11 16" id="KW-0408">Iron</keyword>
<dbReference type="GO" id="GO:0020037">
    <property type="term" value="F:heme binding"/>
    <property type="evidence" value="ECO:0007669"/>
    <property type="project" value="InterPro"/>
</dbReference>
<keyword evidence="9 16" id="KW-0106">Calcium</keyword>
<evidence type="ECO:0000256" key="13">
    <source>
        <dbReference type="ARBA" id="ARBA00023180"/>
    </source>
</evidence>
<feature type="non-terminal residue" evidence="23">
    <location>
        <position position="1"/>
    </location>
</feature>
<evidence type="ECO:0000259" key="22">
    <source>
        <dbReference type="PROSITE" id="PS51767"/>
    </source>
</evidence>
<evidence type="ECO:0000256" key="5">
    <source>
        <dbReference type="ARBA" id="ARBA00012313"/>
    </source>
</evidence>
<feature type="chain" id="PRO_5043719919" description="peroxidase" evidence="20">
    <location>
        <begin position="27"/>
        <end position="754"/>
    </location>
</feature>
<dbReference type="FunFam" id="1.10.420.10:FF:000006">
    <property type="entry name" value="Peroxidase"/>
    <property type="match status" value="1"/>
</dbReference>
<dbReference type="InterPro" id="IPR019793">
    <property type="entry name" value="Peroxidases_heam-ligand_BS"/>
</dbReference>
<evidence type="ECO:0000313" key="24">
    <source>
        <dbReference type="Proteomes" id="UP000685013"/>
    </source>
</evidence>
<dbReference type="GO" id="GO:0004190">
    <property type="term" value="F:aspartic-type endopeptidase activity"/>
    <property type="evidence" value="ECO:0007669"/>
    <property type="project" value="InterPro"/>
</dbReference>
<evidence type="ECO:0000256" key="20">
    <source>
        <dbReference type="SAM" id="SignalP"/>
    </source>
</evidence>
<dbReference type="PROSITE" id="PS50873">
    <property type="entry name" value="PEROXIDASE_4"/>
    <property type="match status" value="1"/>
</dbReference>
<dbReference type="GO" id="GO:0140825">
    <property type="term" value="F:lactoperoxidase activity"/>
    <property type="evidence" value="ECO:0007669"/>
    <property type="project" value="UniProtKB-EC"/>
</dbReference>
<evidence type="ECO:0000256" key="11">
    <source>
        <dbReference type="ARBA" id="ARBA00023004"/>
    </source>
</evidence>
<dbReference type="PANTHER" id="PTHR31235">
    <property type="entry name" value="PEROXIDASE 25-RELATED"/>
    <property type="match status" value="1"/>
</dbReference>
<gene>
    <name evidence="23" type="primary">PER64</name>
    <name evidence="23" type="ORF">SDJN03_04499</name>
</gene>
<evidence type="ECO:0000259" key="21">
    <source>
        <dbReference type="PROSITE" id="PS50873"/>
    </source>
</evidence>
<evidence type="ECO:0000256" key="4">
    <source>
        <dbReference type="ARBA" id="ARBA00007447"/>
    </source>
</evidence>
<feature type="region of interest" description="Disordered" evidence="19">
    <location>
        <begin position="420"/>
        <end position="461"/>
    </location>
</feature>
<accession>A0AAV6NVT3</accession>
<dbReference type="EC" id="1.11.1.7" evidence="5"/>
<dbReference type="InterPro" id="IPR033121">
    <property type="entry name" value="PEPTIDASE_A1"/>
</dbReference>
<dbReference type="Pfam" id="PF00141">
    <property type="entry name" value="peroxidase"/>
    <property type="match status" value="1"/>
</dbReference>
<dbReference type="PROSITE" id="PS00141">
    <property type="entry name" value="ASP_PROTEASE"/>
    <property type="match status" value="1"/>
</dbReference>
<dbReference type="Proteomes" id="UP000685013">
    <property type="component" value="Chromosome 3"/>
</dbReference>
<dbReference type="CDD" id="cd00693">
    <property type="entry name" value="secretory_peroxidase"/>
    <property type="match status" value="1"/>
</dbReference>
<comment type="cofactor">
    <cofactor evidence="16">
        <name>Ca(2+)</name>
        <dbReference type="ChEBI" id="CHEBI:29108"/>
    </cofactor>
    <text evidence="16">Binds 2 calcium ions per subunit.</text>
</comment>
<dbReference type="PROSITE" id="PS00435">
    <property type="entry name" value="PEROXIDASE_1"/>
    <property type="match status" value="1"/>
</dbReference>
<evidence type="ECO:0000256" key="8">
    <source>
        <dbReference type="ARBA" id="ARBA00022723"/>
    </source>
</evidence>
<feature type="binding site" evidence="16">
    <location>
        <position position="679"/>
    </location>
    <ligand>
        <name>Ca(2+)</name>
        <dbReference type="ChEBI" id="CHEBI:29108"/>
        <label>2</label>
    </ligand>
</feature>
<dbReference type="PROSITE" id="PS51767">
    <property type="entry name" value="PEPTIDASE_A1"/>
    <property type="match status" value="1"/>
</dbReference>
<dbReference type="GO" id="GO:0046872">
    <property type="term" value="F:metal ion binding"/>
    <property type="evidence" value="ECO:0007669"/>
    <property type="project" value="UniProtKB-KW"/>
</dbReference>
<feature type="compositionally biased region" description="Pro residues" evidence="19">
    <location>
        <begin position="428"/>
        <end position="447"/>
    </location>
</feature>
<keyword evidence="12 18" id="KW-1015">Disulfide bond</keyword>
<evidence type="ECO:0000256" key="18">
    <source>
        <dbReference type="PIRSR" id="PIRSR600823-5"/>
    </source>
</evidence>
<evidence type="ECO:0000256" key="15">
    <source>
        <dbReference type="PIRSR" id="PIRSR600823-2"/>
    </source>
</evidence>
<sequence>MASTFTSAAQMLLFLSIFFLAGEVVSLKFNIHRRFSDSIKGILNSDGLLEKHTPGYYAAMVHRDRLLHARRLATSKSETPLTFSYDNHTYRYGGLGDFYYANISVGTPELGFLVALDTGSDLSWLPCECSKCRTSVGTSDGEDLTLNHYSPNASTTSKSVACSNSLCELADQCPSNKSSCPYKIHDASPNTSSSGYLVEDILHLATNDSQSKPVDAKITFGCGKVQTGIFSSIAINGLLGLGMGKISVPSLLASQELTPDSFSMCFGYDGYGNIDFGDIGPSDQRETSLNPHSSSYNVTIIQITVAGKPNNVEFTTIFDSGFSYTYLSDPIYTFVTQNIDAAMELDRAIFDSDYPFEYCYQLPLGTLFQQPHLNFTMDSGYIFGVISMFVAIPTDDKGGYAICLTIAKSTDINLFGRFDNGADNSPPSNSPPADAPSPSGDSPPAPSTPRTSNSTQSSPGIGTDYYEKTCPGVDFIVNKAVKSAAYKDKTVPAGLLRMHFHDCFIRGCDASVLLNSVGNNKAEKDGPPNLSLHSFFVIDNAKKELESYCPGVVSCADIVALAARDAVVLSGGPTWDVPKGRKDGRISKASETIQLPSPRFNISQLQQSFSQRGLSLDDLVALSGAHTLGFAHCSSFEGRIRNFCPASNVDPEMNPSFAASLRNTCPVNNKAKNAGAYMDTSSTTFDNNYYRLILQKKALFSSDQALLNFPKTKNLVYKFASSKEAFNRAFVNSMIKMSSITGGQEIRKNCRAVN</sequence>
<dbReference type="InterPro" id="IPR034164">
    <property type="entry name" value="Pepsin-like_dom"/>
</dbReference>
<comment type="similarity">
    <text evidence="3">Belongs to the peroxidase family. Ascorbate peroxidase subfamily.</text>
</comment>
<proteinExistence type="inferred from homology"/>
<keyword evidence="13" id="KW-0325">Glycoprotein</keyword>
<dbReference type="InterPro" id="IPR032861">
    <property type="entry name" value="TAXi_N"/>
</dbReference>
<feature type="disulfide bond" evidence="18">
    <location>
        <begin position="470"/>
        <end position="549"/>
    </location>
</feature>
<comment type="cofactor">
    <cofactor evidence="16">
        <name>heme b</name>
        <dbReference type="ChEBI" id="CHEBI:60344"/>
    </cofactor>
    <text evidence="16">Binds 1 heme b (iron(II)-protoporphyrin IX) group per subunit.</text>
</comment>
<feature type="compositionally biased region" description="Polar residues" evidence="19">
    <location>
        <begin position="448"/>
        <end position="460"/>
    </location>
</feature>
<dbReference type="InterPro" id="IPR000823">
    <property type="entry name" value="Peroxidase_pln"/>
</dbReference>
<feature type="binding site" evidence="15">
    <location>
        <position position="596"/>
    </location>
    <ligand>
        <name>substrate</name>
    </ligand>
</feature>
<dbReference type="InterPro" id="IPR032799">
    <property type="entry name" value="TAXi_C"/>
</dbReference>
<name>A0AAV6NVT3_9ROSI</name>
<feature type="active site" description="Proton acceptor" evidence="14">
    <location>
        <position position="501"/>
    </location>
</feature>
<feature type="domain" description="Peptidase A1" evidence="22">
    <location>
        <begin position="99"/>
        <end position="484"/>
    </location>
</feature>
<dbReference type="GO" id="GO:0042744">
    <property type="term" value="P:hydrogen peroxide catabolic process"/>
    <property type="evidence" value="ECO:0007669"/>
    <property type="project" value="InterPro"/>
</dbReference>
<evidence type="ECO:0000256" key="14">
    <source>
        <dbReference type="PIRSR" id="PIRSR600823-1"/>
    </source>
</evidence>
<evidence type="ECO:0000256" key="1">
    <source>
        <dbReference type="ARBA" id="ARBA00000189"/>
    </source>
</evidence>
<evidence type="ECO:0000256" key="6">
    <source>
        <dbReference type="ARBA" id="ARBA00022559"/>
    </source>
</evidence>
<reference evidence="23 24" key="1">
    <citation type="journal article" date="2021" name="Hortic Res">
        <title>The domestication of Cucurbita argyrosperma as revealed by the genome of its wild relative.</title>
        <authorList>
            <person name="Barrera-Redondo J."/>
            <person name="Sanchez-de la Vega G."/>
            <person name="Aguirre-Liguori J.A."/>
            <person name="Castellanos-Morales G."/>
            <person name="Gutierrez-Guerrero Y.T."/>
            <person name="Aguirre-Dugua X."/>
            <person name="Aguirre-Planter E."/>
            <person name="Tenaillon M.I."/>
            <person name="Lira-Saade R."/>
            <person name="Eguiarte L.E."/>
        </authorList>
    </citation>
    <scope>NUCLEOTIDE SEQUENCE [LARGE SCALE GENOMIC DNA]</scope>
    <source>
        <strain evidence="23">JBR-2021</strain>
    </source>
</reference>
<feature type="binding site" evidence="16">
    <location>
        <position position="509"/>
    </location>
    <ligand>
        <name>Ca(2+)</name>
        <dbReference type="ChEBI" id="CHEBI:29108"/>
        <label>1</label>
    </ligand>
</feature>
<evidence type="ECO:0000256" key="17">
    <source>
        <dbReference type="PIRSR" id="PIRSR600823-4"/>
    </source>
</evidence>
<comment type="caution">
    <text evidence="23">The sequence shown here is derived from an EMBL/GenBank/DDBJ whole genome shotgun (WGS) entry which is preliminary data.</text>
</comment>
<feature type="binding site" evidence="16">
    <location>
        <position position="502"/>
    </location>
    <ligand>
        <name>Ca(2+)</name>
        <dbReference type="ChEBI" id="CHEBI:29108"/>
        <label>1</label>
    </ligand>
</feature>
<keyword evidence="8 16" id="KW-0479">Metal-binding</keyword>
<protein>
    <recommendedName>
        <fullName evidence="5">peroxidase</fullName>
        <ecNumber evidence="5">1.11.1.7</ecNumber>
    </recommendedName>
</protein>
<feature type="binding site" evidence="16">
    <location>
        <position position="627"/>
    </location>
    <ligand>
        <name>Ca(2+)</name>
        <dbReference type="ChEBI" id="CHEBI:29108"/>
        <label>2</label>
    </ligand>
</feature>
<feature type="domain" description="Plant heme peroxidase family profile" evidence="21">
    <location>
        <begin position="460"/>
        <end position="754"/>
    </location>
</feature>
<organism evidence="23 24">
    <name type="scientific">Cucurbita argyrosperma subsp. sororia</name>
    <dbReference type="NCBI Taxonomy" id="37648"/>
    <lineage>
        <taxon>Eukaryota</taxon>
        <taxon>Viridiplantae</taxon>
        <taxon>Streptophyta</taxon>
        <taxon>Embryophyta</taxon>
        <taxon>Tracheophyta</taxon>
        <taxon>Spermatophyta</taxon>
        <taxon>Magnoliopsida</taxon>
        <taxon>eudicotyledons</taxon>
        <taxon>Gunneridae</taxon>
        <taxon>Pentapetalae</taxon>
        <taxon>rosids</taxon>
        <taxon>fabids</taxon>
        <taxon>Cucurbitales</taxon>
        <taxon>Cucurbitaceae</taxon>
        <taxon>Cucurbiteae</taxon>
        <taxon>Cucurbita</taxon>
    </lineage>
</organism>
<dbReference type="InterPro" id="IPR002016">
    <property type="entry name" value="Haem_peroxidase"/>
</dbReference>
<dbReference type="InterPro" id="IPR001969">
    <property type="entry name" value="Aspartic_peptidase_AS"/>
</dbReference>
<keyword evidence="20" id="KW-0732">Signal</keyword>
<evidence type="ECO:0000256" key="16">
    <source>
        <dbReference type="PIRSR" id="PIRSR600823-3"/>
    </source>
</evidence>
<evidence type="ECO:0000256" key="12">
    <source>
        <dbReference type="ARBA" id="ARBA00023157"/>
    </source>
</evidence>
<dbReference type="Pfam" id="PF14543">
    <property type="entry name" value="TAXi_N"/>
    <property type="match status" value="1"/>
</dbReference>
<dbReference type="GO" id="GO:0006979">
    <property type="term" value="P:response to oxidative stress"/>
    <property type="evidence" value="ECO:0007669"/>
    <property type="project" value="InterPro"/>
</dbReference>
<comment type="catalytic activity">
    <reaction evidence="1">
        <text>2 a phenolic donor + H2O2 = 2 a phenolic radical donor + 2 H2O</text>
        <dbReference type="Rhea" id="RHEA:56136"/>
        <dbReference type="ChEBI" id="CHEBI:15377"/>
        <dbReference type="ChEBI" id="CHEBI:16240"/>
        <dbReference type="ChEBI" id="CHEBI:139520"/>
        <dbReference type="ChEBI" id="CHEBI:139521"/>
        <dbReference type="EC" id="1.11.1.7"/>
    </reaction>
</comment>
<dbReference type="FunFam" id="1.10.520.10:FF:000001">
    <property type="entry name" value="Peroxidase"/>
    <property type="match status" value="1"/>
</dbReference>
<evidence type="ECO:0000256" key="3">
    <source>
        <dbReference type="ARBA" id="ARBA00006873"/>
    </source>
</evidence>
<dbReference type="EMBL" id="JAGKQH010000003">
    <property type="protein sequence ID" value="KAG6603890.1"/>
    <property type="molecule type" value="Genomic_DNA"/>
</dbReference>
<feature type="disulfide bond" evidence="18">
    <location>
        <begin position="503"/>
        <end position="508"/>
    </location>
</feature>
<keyword evidence="7" id="KW-0349">Heme</keyword>
<evidence type="ECO:0000256" key="9">
    <source>
        <dbReference type="ARBA" id="ARBA00022837"/>
    </source>
</evidence>
<feature type="disulfide bond" evidence="18">
    <location>
        <begin position="555"/>
        <end position="750"/>
    </location>
</feature>
<feature type="binding site" evidence="16">
    <location>
        <position position="523"/>
    </location>
    <ligand>
        <name>Ca(2+)</name>
        <dbReference type="ChEBI" id="CHEBI:29108"/>
        <label>1</label>
    </ligand>
</feature>
<feature type="site" description="Transition state stabilizer" evidence="17">
    <location>
        <position position="497"/>
    </location>
</feature>
<evidence type="ECO:0000256" key="2">
    <source>
        <dbReference type="ARBA" id="ARBA00002322"/>
    </source>
</evidence>
<dbReference type="Pfam" id="PF14541">
    <property type="entry name" value="TAXi_C"/>
    <property type="match status" value="1"/>
</dbReference>
<feature type="signal peptide" evidence="20">
    <location>
        <begin position="1"/>
        <end position="26"/>
    </location>
</feature>
<keyword evidence="10" id="KW-0560">Oxidoreductase</keyword>